<evidence type="ECO:0000256" key="3">
    <source>
        <dbReference type="ARBA" id="ARBA00023002"/>
    </source>
</evidence>
<dbReference type="SUPFAM" id="SSF52833">
    <property type="entry name" value="Thioredoxin-like"/>
    <property type="match status" value="1"/>
</dbReference>
<evidence type="ECO:0000313" key="6">
    <source>
        <dbReference type="EMBL" id="KAB0575084.1"/>
    </source>
</evidence>
<organism evidence="6 7">
    <name type="scientific">Ideonella dechloratans</name>
    <dbReference type="NCBI Taxonomy" id="36863"/>
    <lineage>
        <taxon>Bacteria</taxon>
        <taxon>Pseudomonadati</taxon>
        <taxon>Pseudomonadota</taxon>
        <taxon>Betaproteobacteria</taxon>
        <taxon>Burkholderiales</taxon>
        <taxon>Sphaerotilaceae</taxon>
        <taxon>Ideonella</taxon>
    </lineage>
</organism>
<feature type="active site" evidence="4">
    <location>
        <position position="38"/>
    </location>
</feature>
<dbReference type="GO" id="GO:0034599">
    <property type="term" value="P:cellular response to oxidative stress"/>
    <property type="evidence" value="ECO:0007669"/>
    <property type="project" value="TreeGrafter"/>
</dbReference>
<proteinExistence type="inferred from homology"/>
<comment type="caution">
    <text evidence="6">The sequence shown here is derived from an EMBL/GenBank/DDBJ whole genome shotgun (WGS) entry which is preliminary data.</text>
</comment>
<evidence type="ECO:0000313" key="7">
    <source>
        <dbReference type="Proteomes" id="UP000430120"/>
    </source>
</evidence>
<dbReference type="PROSITE" id="PS00460">
    <property type="entry name" value="GLUTATHIONE_PEROXID_1"/>
    <property type="match status" value="1"/>
</dbReference>
<dbReference type="InterPro" id="IPR000889">
    <property type="entry name" value="Glutathione_peroxidase"/>
</dbReference>
<dbReference type="AlphaFoldDB" id="A0A643F7F4"/>
<dbReference type="GO" id="GO:0004601">
    <property type="term" value="F:peroxidase activity"/>
    <property type="evidence" value="ECO:0007669"/>
    <property type="project" value="UniProtKB-KW"/>
</dbReference>
<accession>A0A643F7F4</accession>
<dbReference type="Pfam" id="PF00255">
    <property type="entry name" value="GSHPx"/>
    <property type="match status" value="1"/>
</dbReference>
<dbReference type="InterPro" id="IPR036249">
    <property type="entry name" value="Thioredoxin-like_sf"/>
</dbReference>
<protein>
    <recommendedName>
        <fullName evidence="5">Glutathione peroxidase</fullName>
    </recommendedName>
</protein>
<dbReference type="OrthoDB" id="9785502at2"/>
<dbReference type="PIRSF" id="PIRSF000303">
    <property type="entry name" value="Glutathion_perox"/>
    <property type="match status" value="1"/>
</dbReference>
<gene>
    <name evidence="6" type="ORF">F7Q92_19015</name>
</gene>
<keyword evidence="2 5" id="KW-0575">Peroxidase</keyword>
<keyword evidence="3 5" id="KW-0560">Oxidoreductase</keyword>
<comment type="similarity">
    <text evidence="1 5">Belongs to the glutathione peroxidase family.</text>
</comment>
<reference evidence="6 7" key="1">
    <citation type="submission" date="2019-09" db="EMBL/GenBank/DDBJ databases">
        <title>Draft genome sequences of 48 bacterial type strains from the CCUG.</title>
        <authorList>
            <person name="Tunovic T."/>
            <person name="Pineiro-Iglesias B."/>
            <person name="Unosson C."/>
            <person name="Inganas E."/>
            <person name="Ohlen M."/>
            <person name="Cardew S."/>
            <person name="Jensie-Markopoulos S."/>
            <person name="Salva-Serra F."/>
            <person name="Jaen-Luchoro D."/>
            <person name="Karlsson R."/>
            <person name="Svensson-Stadler L."/>
            <person name="Chun J."/>
            <person name="Moore E."/>
        </authorList>
    </citation>
    <scope>NUCLEOTIDE SEQUENCE [LARGE SCALE GENOMIC DNA]</scope>
    <source>
        <strain evidence="6 7">CCUG 30977</strain>
    </source>
</reference>
<evidence type="ECO:0000256" key="1">
    <source>
        <dbReference type="ARBA" id="ARBA00006926"/>
    </source>
</evidence>
<dbReference type="InterPro" id="IPR029759">
    <property type="entry name" value="GPX_AS"/>
</dbReference>
<dbReference type="PROSITE" id="PS51355">
    <property type="entry name" value="GLUTATHIONE_PEROXID_3"/>
    <property type="match status" value="1"/>
</dbReference>
<evidence type="ECO:0000256" key="2">
    <source>
        <dbReference type="ARBA" id="ARBA00022559"/>
    </source>
</evidence>
<keyword evidence="7" id="KW-1185">Reference proteome</keyword>
<dbReference type="PRINTS" id="PR01011">
    <property type="entry name" value="GLUTPROXDASE"/>
</dbReference>
<sequence>MTTSAIYDIPLQRLNGTRATLGEYKGKVLLIVNVASKCGLTPQYEALEALYEAQSTKGLEVLGFPCNDFLGQEPGTAEEIQSFCTANFGVKFPMFEKVNINSSPRHPLYAALIAAQPKADAANGTAFRERLGSKNLLPANDSDVMWNFEKFLVGRDGTVVARFSPDVTPDHPALKAAIEKALG</sequence>
<dbReference type="PANTHER" id="PTHR11592">
    <property type="entry name" value="GLUTATHIONE PEROXIDASE"/>
    <property type="match status" value="1"/>
</dbReference>
<dbReference type="PANTHER" id="PTHR11592:SF40">
    <property type="entry name" value="THIOREDOXIN_GLUTATHIONE PEROXIDASE BTUE"/>
    <property type="match status" value="1"/>
</dbReference>
<dbReference type="RefSeq" id="WP_151125654.1">
    <property type="nucleotide sequence ID" value="NZ_CP088081.1"/>
</dbReference>
<dbReference type="Gene3D" id="3.40.30.10">
    <property type="entry name" value="Glutaredoxin"/>
    <property type="match status" value="1"/>
</dbReference>
<evidence type="ECO:0000256" key="4">
    <source>
        <dbReference type="PIRSR" id="PIRSR000303-1"/>
    </source>
</evidence>
<name>A0A643F7F4_IDEDE</name>
<evidence type="ECO:0000256" key="5">
    <source>
        <dbReference type="RuleBase" id="RU000499"/>
    </source>
</evidence>
<dbReference type="Proteomes" id="UP000430120">
    <property type="component" value="Unassembled WGS sequence"/>
</dbReference>
<dbReference type="EMBL" id="VZPB01000068">
    <property type="protein sequence ID" value="KAB0575084.1"/>
    <property type="molecule type" value="Genomic_DNA"/>
</dbReference>
<dbReference type="FunFam" id="3.40.30.10:FF:000010">
    <property type="entry name" value="Glutathione peroxidase"/>
    <property type="match status" value="1"/>
</dbReference>
<dbReference type="CDD" id="cd00340">
    <property type="entry name" value="GSH_Peroxidase"/>
    <property type="match status" value="1"/>
</dbReference>